<reference evidence="2 3" key="1">
    <citation type="submission" date="2014-04" db="EMBL/GenBank/DDBJ databases">
        <title>Genome evolution of avian class.</title>
        <authorList>
            <person name="Zhang G."/>
            <person name="Li C."/>
        </authorList>
    </citation>
    <scope>NUCLEOTIDE SEQUENCE [LARGE SCALE GENOMIC DNA]</scope>
    <source>
        <strain evidence="2">BGI_N324</strain>
    </source>
</reference>
<proteinExistence type="predicted"/>
<feature type="compositionally biased region" description="Basic and acidic residues" evidence="1">
    <location>
        <begin position="8"/>
        <end position="17"/>
    </location>
</feature>
<dbReference type="EMBL" id="KK753845">
    <property type="protein sequence ID" value="KFP42683.1"/>
    <property type="molecule type" value="Genomic_DNA"/>
</dbReference>
<organism evidence="2 3">
    <name type="scientific">Chlamydotis macqueenii</name>
    <name type="common">Macqueen's bustard</name>
    <dbReference type="NCBI Taxonomy" id="187382"/>
    <lineage>
        <taxon>Eukaryota</taxon>
        <taxon>Metazoa</taxon>
        <taxon>Chordata</taxon>
        <taxon>Craniata</taxon>
        <taxon>Vertebrata</taxon>
        <taxon>Euteleostomi</taxon>
        <taxon>Archelosauria</taxon>
        <taxon>Archosauria</taxon>
        <taxon>Dinosauria</taxon>
        <taxon>Saurischia</taxon>
        <taxon>Theropoda</taxon>
        <taxon>Coelurosauria</taxon>
        <taxon>Aves</taxon>
        <taxon>Neognathae</taxon>
        <taxon>Neoaves</taxon>
        <taxon>Otidimorphae</taxon>
        <taxon>Otidiformes</taxon>
        <taxon>Otididae</taxon>
        <taxon>Chlamydotis</taxon>
    </lineage>
</organism>
<keyword evidence="3" id="KW-1185">Reference proteome</keyword>
<evidence type="ECO:0000313" key="2">
    <source>
        <dbReference type="EMBL" id="KFP42683.1"/>
    </source>
</evidence>
<sequence length="49" mass="5251">AENLQKPVHSDDQRDVFGRQPHGSQHYNHSHQSCLGNACGSNAGCCGSD</sequence>
<evidence type="ECO:0000313" key="3">
    <source>
        <dbReference type="Proteomes" id="UP000053330"/>
    </source>
</evidence>
<dbReference type="Proteomes" id="UP000053330">
    <property type="component" value="Unassembled WGS sequence"/>
</dbReference>
<name>A0A091KT86_9AVES</name>
<evidence type="ECO:0000256" key="1">
    <source>
        <dbReference type="SAM" id="MobiDB-lite"/>
    </source>
</evidence>
<accession>A0A091KT86</accession>
<feature type="non-terminal residue" evidence="2">
    <location>
        <position position="49"/>
    </location>
</feature>
<dbReference type="AlphaFoldDB" id="A0A091KT86"/>
<protein>
    <submittedName>
        <fullName evidence="2">Uncharacterized protein</fullName>
    </submittedName>
</protein>
<feature type="non-terminal residue" evidence="2">
    <location>
        <position position="1"/>
    </location>
</feature>
<feature type="region of interest" description="Disordered" evidence="1">
    <location>
        <begin position="1"/>
        <end position="30"/>
    </location>
</feature>
<gene>
    <name evidence="2" type="ORF">N324_09212</name>
</gene>